<dbReference type="EMBL" id="CAJNRG010018190">
    <property type="protein sequence ID" value="CAF2249907.1"/>
    <property type="molecule type" value="Genomic_DNA"/>
</dbReference>
<dbReference type="SUPFAM" id="SSF81606">
    <property type="entry name" value="PP2C-like"/>
    <property type="match status" value="1"/>
</dbReference>
<dbReference type="EMBL" id="CAJNOV010000126">
    <property type="protein sequence ID" value="CAF0993679.1"/>
    <property type="molecule type" value="Genomic_DNA"/>
</dbReference>
<evidence type="ECO:0000313" key="4">
    <source>
        <dbReference type="EMBL" id="CAF0993679.1"/>
    </source>
</evidence>
<dbReference type="Proteomes" id="UP000663855">
    <property type="component" value="Unassembled WGS sequence"/>
</dbReference>
<dbReference type="OrthoDB" id="60843at2759"/>
<dbReference type="InterPro" id="IPR001932">
    <property type="entry name" value="PPM-type_phosphatase-like_dom"/>
</dbReference>
<dbReference type="InterPro" id="IPR039123">
    <property type="entry name" value="PPTC7"/>
</dbReference>
<gene>
    <name evidence="11" type="ORF">BYL167_LOCUS32434</name>
    <name evidence="4" type="ORF">CJN711_LOCUS1984</name>
    <name evidence="10" type="ORF">GIL414_LOCUS30264</name>
    <name evidence="5" type="ORF">KQP761_LOCUS2875</name>
    <name evidence="8" type="ORF">OVN521_LOCUS7302</name>
    <name evidence="9" type="ORF">UXM345_LOCUS11313</name>
    <name evidence="6" type="ORF">WKI299_LOCUS3142</name>
    <name evidence="7" type="ORF">XDN619_LOCUS35279</name>
</gene>
<evidence type="ECO:0000259" key="3">
    <source>
        <dbReference type="PROSITE" id="PS51746"/>
    </source>
</evidence>
<dbReference type="GO" id="GO:0004722">
    <property type="term" value="F:protein serine/threonine phosphatase activity"/>
    <property type="evidence" value="ECO:0007669"/>
    <property type="project" value="UniProtKB-EC"/>
</dbReference>
<dbReference type="PROSITE" id="PS51746">
    <property type="entry name" value="PPM_2"/>
    <property type="match status" value="1"/>
</dbReference>
<dbReference type="PANTHER" id="PTHR12320">
    <property type="entry name" value="PROTEIN PHOSPHATASE 2C"/>
    <property type="match status" value="1"/>
</dbReference>
<dbReference type="EMBL" id="CAJNOW010000181">
    <property type="protein sequence ID" value="CAF1262606.1"/>
    <property type="molecule type" value="Genomic_DNA"/>
</dbReference>
<protein>
    <recommendedName>
        <fullName evidence="2">Protein phosphatase</fullName>
        <ecNumber evidence="2">3.1.3.16</ecNumber>
    </recommendedName>
</protein>
<dbReference type="EMBL" id="CAJNRF010000530">
    <property type="protein sequence ID" value="CAF1967089.1"/>
    <property type="molecule type" value="Genomic_DNA"/>
</dbReference>
<accession>A0A817ABV3</accession>
<dbReference type="Proteomes" id="UP000681720">
    <property type="component" value="Unassembled WGS sequence"/>
</dbReference>
<reference evidence="7" key="1">
    <citation type="submission" date="2021-02" db="EMBL/GenBank/DDBJ databases">
        <authorList>
            <person name="Nowell W R."/>
        </authorList>
    </citation>
    <scope>NUCLEOTIDE SEQUENCE</scope>
</reference>
<dbReference type="SMART" id="SM00332">
    <property type="entry name" value="PP2Cc"/>
    <property type="match status" value="1"/>
</dbReference>
<evidence type="ECO:0000313" key="6">
    <source>
        <dbReference type="EMBL" id="CAF1967089.1"/>
    </source>
</evidence>
<keyword evidence="2" id="KW-0460">Magnesium</keyword>
<dbReference type="GO" id="GO:0046872">
    <property type="term" value="F:metal ion binding"/>
    <property type="evidence" value="ECO:0007669"/>
    <property type="project" value="UniProtKB-UniRule"/>
</dbReference>
<evidence type="ECO:0000313" key="5">
    <source>
        <dbReference type="EMBL" id="CAF1262606.1"/>
    </source>
</evidence>
<dbReference type="Proteomes" id="UP000663856">
    <property type="component" value="Unassembled WGS sequence"/>
</dbReference>
<name>A0A817ABV3_9BILA</name>
<comment type="catalytic activity">
    <reaction evidence="2">
        <text>O-phospho-L-seryl-[protein] + H2O = L-seryl-[protein] + phosphate</text>
        <dbReference type="Rhea" id="RHEA:20629"/>
        <dbReference type="Rhea" id="RHEA-COMP:9863"/>
        <dbReference type="Rhea" id="RHEA-COMP:11604"/>
        <dbReference type="ChEBI" id="CHEBI:15377"/>
        <dbReference type="ChEBI" id="CHEBI:29999"/>
        <dbReference type="ChEBI" id="CHEBI:43474"/>
        <dbReference type="ChEBI" id="CHEBI:83421"/>
        <dbReference type="EC" id="3.1.3.16"/>
    </reaction>
</comment>
<evidence type="ECO:0000313" key="7">
    <source>
        <dbReference type="EMBL" id="CAF2249907.1"/>
    </source>
</evidence>
<dbReference type="SMART" id="SM00331">
    <property type="entry name" value="PP2C_SIG"/>
    <property type="match status" value="1"/>
</dbReference>
<keyword evidence="2" id="KW-0464">Manganese</keyword>
<dbReference type="GO" id="GO:0005739">
    <property type="term" value="C:mitochondrion"/>
    <property type="evidence" value="ECO:0007669"/>
    <property type="project" value="TreeGrafter"/>
</dbReference>
<evidence type="ECO:0000256" key="1">
    <source>
        <dbReference type="ARBA" id="ARBA00006702"/>
    </source>
</evidence>
<dbReference type="Proteomes" id="UP000663842">
    <property type="component" value="Unassembled WGS sequence"/>
</dbReference>
<keyword evidence="2" id="KW-0378">Hydrolase</keyword>
<comment type="caution">
    <text evidence="7">The sequence shown here is derived from an EMBL/GenBank/DDBJ whole genome shotgun (WGS) entry which is preliminary data.</text>
</comment>
<dbReference type="Proteomes" id="UP000663866">
    <property type="component" value="Unassembled WGS sequence"/>
</dbReference>
<sequence>MSDLNFQIINSENIDKSIFKLSDIDIRNLKYYANRQNDSPLINIENIEQDDQGKTSTDFYLNKIFPKNSLLLNDTYQNHHRYHHYHHHHHHHHHDYRHRPYTKHTHEQPIISLSLDDHKKLSLEIATCGMQKNTKLPVPYENCFLNSGCFGDDAGFVLQKATKNFLGISDGAGGNLMYGYNPRLFSESLMRNCSNLAHTEKYSTTEPKRLLCHAFDRVQTENCFGSATACVIGIDCGTGRLHSVNIGDSGYVIIRQGFVVYRSQSQEMNGDCPRQLDVYPWTASLKRHGLNYTQISSFDAICETFDLELDDIIILSTDGLFDNVPNHLIEQILSHNRSLKHAANQLVTRAIRFYVKPDDILVIMARVIAINHSTYEQ</sequence>
<dbReference type="AlphaFoldDB" id="A0A817ABV3"/>
<evidence type="ECO:0000313" key="9">
    <source>
        <dbReference type="EMBL" id="CAF3915343.1"/>
    </source>
</evidence>
<evidence type="ECO:0000313" key="10">
    <source>
        <dbReference type="EMBL" id="CAF4403360.1"/>
    </source>
</evidence>
<comment type="catalytic activity">
    <reaction evidence="2">
        <text>O-phospho-L-threonyl-[protein] + H2O = L-threonyl-[protein] + phosphate</text>
        <dbReference type="Rhea" id="RHEA:47004"/>
        <dbReference type="Rhea" id="RHEA-COMP:11060"/>
        <dbReference type="Rhea" id="RHEA-COMP:11605"/>
        <dbReference type="ChEBI" id="CHEBI:15377"/>
        <dbReference type="ChEBI" id="CHEBI:30013"/>
        <dbReference type="ChEBI" id="CHEBI:43474"/>
        <dbReference type="ChEBI" id="CHEBI:61977"/>
        <dbReference type="EC" id="3.1.3.16"/>
    </reaction>
</comment>
<dbReference type="EMBL" id="CAJOBJ010057476">
    <property type="protein sequence ID" value="CAF4403360.1"/>
    <property type="molecule type" value="Genomic_DNA"/>
</dbReference>
<dbReference type="PANTHER" id="PTHR12320:SF1">
    <property type="entry name" value="PROTEIN PHOSPHATASE PTC7 HOMOLOG"/>
    <property type="match status" value="1"/>
</dbReference>
<evidence type="ECO:0000313" key="12">
    <source>
        <dbReference type="Proteomes" id="UP000663866"/>
    </source>
</evidence>
<comment type="cofactor">
    <cofactor evidence="2">
        <name>Mg(2+)</name>
        <dbReference type="ChEBI" id="CHEBI:18420"/>
    </cofactor>
</comment>
<dbReference type="Proteomes" id="UP000681967">
    <property type="component" value="Unassembled WGS sequence"/>
</dbReference>
<comment type="similarity">
    <text evidence="1 2">Belongs to the PP2C family.</text>
</comment>
<keyword evidence="12" id="KW-1185">Reference proteome</keyword>
<keyword evidence="2" id="KW-0479">Metal-binding</keyword>
<dbReference type="EMBL" id="CAJOBF010001119">
    <property type="protein sequence ID" value="CAF3915343.1"/>
    <property type="molecule type" value="Genomic_DNA"/>
</dbReference>
<evidence type="ECO:0000313" key="13">
    <source>
        <dbReference type="Proteomes" id="UP000663887"/>
    </source>
</evidence>
<evidence type="ECO:0000313" key="8">
    <source>
        <dbReference type="EMBL" id="CAF3859562.1"/>
    </source>
</evidence>
<keyword evidence="2" id="KW-0904">Protein phosphatase</keyword>
<dbReference type="Gene3D" id="3.60.40.10">
    <property type="entry name" value="PPM-type phosphatase domain"/>
    <property type="match status" value="1"/>
</dbReference>
<dbReference type="EMBL" id="CAJOBH010060061">
    <property type="protein sequence ID" value="CAF4420341.1"/>
    <property type="molecule type" value="Genomic_DNA"/>
</dbReference>
<feature type="domain" description="PPM-type phosphatase" evidence="3">
    <location>
        <begin position="124"/>
        <end position="367"/>
    </location>
</feature>
<dbReference type="Proteomes" id="UP000663834">
    <property type="component" value="Unassembled WGS sequence"/>
</dbReference>
<comment type="cofactor">
    <cofactor evidence="2">
        <name>Mn(2+)</name>
        <dbReference type="ChEBI" id="CHEBI:29035"/>
    </cofactor>
</comment>
<dbReference type="EC" id="3.1.3.16" evidence="2"/>
<dbReference type="EMBL" id="CAJOBG010000800">
    <property type="protein sequence ID" value="CAF3859562.1"/>
    <property type="molecule type" value="Genomic_DNA"/>
</dbReference>
<dbReference type="Proteomes" id="UP000663887">
    <property type="component" value="Unassembled WGS sequence"/>
</dbReference>
<evidence type="ECO:0000313" key="11">
    <source>
        <dbReference type="EMBL" id="CAF4420341.1"/>
    </source>
</evidence>
<evidence type="ECO:0000256" key="2">
    <source>
        <dbReference type="RuleBase" id="RU366020"/>
    </source>
</evidence>
<dbReference type="InterPro" id="IPR036457">
    <property type="entry name" value="PPM-type-like_dom_sf"/>
</dbReference>
<proteinExistence type="inferred from homology"/>
<organism evidence="7 13">
    <name type="scientific">Rotaria magnacalcarata</name>
    <dbReference type="NCBI Taxonomy" id="392030"/>
    <lineage>
        <taxon>Eukaryota</taxon>
        <taxon>Metazoa</taxon>
        <taxon>Spiralia</taxon>
        <taxon>Gnathifera</taxon>
        <taxon>Rotifera</taxon>
        <taxon>Eurotatoria</taxon>
        <taxon>Bdelloidea</taxon>
        <taxon>Philodinida</taxon>
        <taxon>Philodinidae</taxon>
        <taxon>Rotaria</taxon>
    </lineage>
</organism>